<dbReference type="PROSITE" id="PS51257">
    <property type="entry name" value="PROKAR_LIPOPROTEIN"/>
    <property type="match status" value="1"/>
</dbReference>
<keyword evidence="3" id="KW-1185">Reference proteome</keyword>
<dbReference type="RefSeq" id="WP_378257244.1">
    <property type="nucleotide sequence ID" value="NZ_JBHSIT010000005.1"/>
</dbReference>
<organism evidence="2 3">
    <name type="scientific">Actinomadura gamaensis</name>
    <dbReference type="NCBI Taxonomy" id="1763541"/>
    <lineage>
        <taxon>Bacteria</taxon>
        <taxon>Bacillati</taxon>
        <taxon>Actinomycetota</taxon>
        <taxon>Actinomycetes</taxon>
        <taxon>Streptosporangiales</taxon>
        <taxon>Thermomonosporaceae</taxon>
        <taxon>Actinomadura</taxon>
    </lineage>
</organism>
<evidence type="ECO:0008006" key="4">
    <source>
        <dbReference type="Google" id="ProtNLM"/>
    </source>
</evidence>
<dbReference type="EMBL" id="JBHSIT010000005">
    <property type="protein sequence ID" value="MFC4909609.1"/>
    <property type="molecule type" value="Genomic_DNA"/>
</dbReference>
<sequence>MRPARLLAPVAALIALGGCGIQPTGVSGVAQLPAAQGPVVTNKIYFVKGGGLVPVLRPGLPGSPLMPLWQLGYGVTDNERKAGFTSTLPGVGIATGLPDSSLHQVPAPDAPPEAPPPADQDSGTVTVALQTTIRPERWPREWKAQIACTAEAIPGVRKVELNIFDGRPGLVVRCDDFRDLLNSGPG</sequence>
<name>A0ABV9U023_9ACTN</name>
<evidence type="ECO:0000313" key="2">
    <source>
        <dbReference type="EMBL" id="MFC4909609.1"/>
    </source>
</evidence>
<feature type="region of interest" description="Disordered" evidence="1">
    <location>
        <begin position="98"/>
        <end position="123"/>
    </location>
</feature>
<feature type="compositionally biased region" description="Pro residues" evidence="1">
    <location>
        <begin position="108"/>
        <end position="118"/>
    </location>
</feature>
<evidence type="ECO:0000313" key="3">
    <source>
        <dbReference type="Proteomes" id="UP001595872"/>
    </source>
</evidence>
<comment type="caution">
    <text evidence="2">The sequence shown here is derived from an EMBL/GenBank/DDBJ whole genome shotgun (WGS) entry which is preliminary data.</text>
</comment>
<reference evidence="3" key="1">
    <citation type="journal article" date="2019" name="Int. J. Syst. Evol. Microbiol.">
        <title>The Global Catalogue of Microorganisms (GCM) 10K type strain sequencing project: providing services to taxonomists for standard genome sequencing and annotation.</title>
        <authorList>
            <consortium name="The Broad Institute Genomics Platform"/>
            <consortium name="The Broad Institute Genome Sequencing Center for Infectious Disease"/>
            <person name="Wu L."/>
            <person name="Ma J."/>
        </authorList>
    </citation>
    <scope>NUCLEOTIDE SEQUENCE [LARGE SCALE GENOMIC DNA]</scope>
    <source>
        <strain evidence="3">KLKA75</strain>
    </source>
</reference>
<accession>A0ABV9U023</accession>
<dbReference type="Proteomes" id="UP001595872">
    <property type="component" value="Unassembled WGS sequence"/>
</dbReference>
<evidence type="ECO:0000256" key="1">
    <source>
        <dbReference type="SAM" id="MobiDB-lite"/>
    </source>
</evidence>
<protein>
    <recommendedName>
        <fullName evidence="4">Lipoprotein</fullName>
    </recommendedName>
</protein>
<proteinExistence type="predicted"/>
<gene>
    <name evidence="2" type="ORF">ACFPCY_19960</name>
</gene>